<feature type="compositionally biased region" description="Polar residues" evidence="1">
    <location>
        <begin position="405"/>
        <end position="414"/>
    </location>
</feature>
<proteinExistence type="predicted"/>
<protein>
    <submittedName>
        <fullName evidence="2">Uncharacterized protein</fullName>
    </submittedName>
</protein>
<gene>
    <name evidence="2" type="ORF">SCUCBS95973_000260</name>
</gene>
<dbReference type="InterPro" id="IPR011659">
    <property type="entry name" value="WD40"/>
</dbReference>
<dbReference type="InterPro" id="IPR015943">
    <property type="entry name" value="WD40/YVTN_repeat-like_dom_sf"/>
</dbReference>
<dbReference type="EMBL" id="CAWUHB010000001">
    <property type="protein sequence ID" value="CAK7208873.1"/>
    <property type="molecule type" value="Genomic_DNA"/>
</dbReference>
<dbReference type="Gene3D" id="2.130.10.10">
    <property type="entry name" value="YVTN repeat-like/Quinoprotein amine dehydrogenase"/>
    <property type="match status" value="1"/>
</dbReference>
<evidence type="ECO:0000313" key="3">
    <source>
        <dbReference type="Proteomes" id="UP001642405"/>
    </source>
</evidence>
<feature type="region of interest" description="Disordered" evidence="1">
    <location>
        <begin position="394"/>
        <end position="414"/>
    </location>
</feature>
<dbReference type="SUPFAM" id="SSF82171">
    <property type="entry name" value="DPP6 N-terminal domain-like"/>
    <property type="match status" value="1"/>
</dbReference>
<evidence type="ECO:0000313" key="2">
    <source>
        <dbReference type="EMBL" id="CAK7208873.1"/>
    </source>
</evidence>
<comment type="caution">
    <text evidence="2">The sequence shown here is derived from an EMBL/GenBank/DDBJ whole genome shotgun (WGS) entry which is preliminary data.</text>
</comment>
<dbReference type="Proteomes" id="UP001642405">
    <property type="component" value="Unassembled WGS sequence"/>
</dbReference>
<sequence length="442" mass="48749">MPFPGGLCVSPDGKRVAYYTRSRTRCITDGRCRDHSPRWSATGRYLYFLSNRKSGGKNCTLYYLDTYIAEDVDSIDTPETLEDRFTHPPEEHFKILLGQVANYRLSRRGPLEVTSTRCDNIAKFDVAYSGIQGNFAFLKGEPQDDSVGDDGVSWAHHTRISRYRPSYVYYANIGPLRVDGEFPLLPRSSCYVTDVAWSSDASQVVNVTRSRARRRDGVYFQMCSMPDDATSVKAIYRVDVTDKSLLLRAAQNMSRGPDPAFEAAAAVIVARPDYGRSESACEKVAGDEANCVRSFKVVRGAWSLNDENDDVLAHLQQGDEETLVLLRAGRTIYTTVKAIVDFAAANRKVCRGDAIVNETVLIVVKGSGDHANEVPAPSSHYAITPFQKAFNRNATSDPRDVVPSDATTAPSSMSRKMLSQCAPAPLKCMTLAMAAWTAKSLG</sequence>
<organism evidence="2 3">
    <name type="scientific">Sporothrix curviconia</name>
    <dbReference type="NCBI Taxonomy" id="1260050"/>
    <lineage>
        <taxon>Eukaryota</taxon>
        <taxon>Fungi</taxon>
        <taxon>Dikarya</taxon>
        <taxon>Ascomycota</taxon>
        <taxon>Pezizomycotina</taxon>
        <taxon>Sordariomycetes</taxon>
        <taxon>Sordariomycetidae</taxon>
        <taxon>Ophiostomatales</taxon>
        <taxon>Ophiostomataceae</taxon>
        <taxon>Sporothrix</taxon>
    </lineage>
</organism>
<accession>A0ABP0ANP2</accession>
<dbReference type="Pfam" id="PF07676">
    <property type="entry name" value="PD40"/>
    <property type="match status" value="1"/>
</dbReference>
<reference evidence="2 3" key="1">
    <citation type="submission" date="2024-01" db="EMBL/GenBank/DDBJ databases">
        <authorList>
            <person name="Allen C."/>
            <person name="Tagirdzhanova G."/>
        </authorList>
    </citation>
    <scope>NUCLEOTIDE SEQUENCE [LARGE SCALE GENOMIC DNA]</scope>
</reference>
<name>A0ABP0ANP2_9PEZI</name>
<evidence type="ECO:0000256" key="1">
    <source>
        <dbReference type="SAM" id="MobiDB-lite"/>
    </source>
</evidence>
<keyword evidence="3" id="KW-1185">Reference proteome</keyword>